<protein>
    <submittedName>
        <fullName evidence="2">Uncharacterized protein</fullName>
    </submittedName>
</protein>
<reference evidence="3" key="2">
    <citation type="submission" date="2024-04" db="EMBL/GenBank/DDBJ databases">
        <authorList>
            <person name="Chen Y."/>
            <person name="Shah S."/>
            <person name="Dougan E. K."/>
            <person name="Thang M."/>
            <person name="Chan C."/>
        </authorList>
    </citation>
    <scope>NUCLEOTIDE SEQUENCE [LARGE SCALE GENOMIC DNA]</scope>
</reference>
<gene>
    <name evidence="2" type="ORF">C1SCF055_LOCUS19191</name>
</gene>
<comment type="caution">
    <text evidence="2">The sequence shown here is derived from an EMBL/GenBank/DDBJ whole genome shotgun (WGS) entry which is preliminary data.</text>
</comment>
<feature type="compositionally biased region" description="Basic residues" evidence="1">
    <location>
        <begin position="118"/>
        <end position="129"/>
    </location>
</feature>
<dbReference type="AlphaFoldDB" id="A0A9P1CI00"/>
<evidence type="ECO:0000313" key="3">
    <source>
        <dbReference type="EMBL" id="CAL1145729.1"/>
    </source>
</evidence>
<dbReference type="InterPro" id="IPR015915">
    <property type="entry name" value="Kelch-typ_b-propeller"/>
</dbReference>
<feature type="region of interest" description="Disordered" evidence="1">
    <location>
        <begin position="107"/>
        <end position="130"/>
    </location>
</feature>
<evidence type="ECO:0000313" key="4">
    <source>
        <dbReference type="Proteomes" id="UP001152797"/>
    </source>
</evidence>
<evidence type="ECO:0000313" key="2">
    <source>
        <dbReference type="EMBL" id="CAI3992354.1"/>
    </source>
</evidence>
<dbReference type="PANTHER" id="PTHR23244">
    <property type="entry name" value="KELCH REPEAT DOMAIN"/>
    <property type="match status" value="1"/>
</dbReference>
<dbReference type="SUPFAM" id="SSF117281">
    <property type="entry name" value="Kelch motif"/>
    <property type="match status" value="1"/>
</dbReference>
<feature type="compositionally biased region" description="Basic and acidic residues" evidence="1">
    <location>
        <begin position="107"/>
        <end position="117"/>
    </location>
</feature>
<evidence type="ECO:0000256" key="1">
    <source>
        <dbReference type="SAM" id="MobiDB-lite"/>
    </source>
</evidence>
<dbReference type="OrthoDB" id="248233at2759"/>
<dbReference type="Proteomes" id="UP001152797">
    <property type="component" value="Unassembled WGS sequence"/>
</dbReference>
<proteinExistence type="predicted"/>
<name>A0A9P1CI00_9DINO</name>
<keyword evidence="4" id="KW-1185">Reference proteome</keyword>
<feature type="region of interest" description="Disordered" evidence="1">
    <location>
        <begin position="1"/>
        <end position="53"/>
    </location>
</feature>
<sequence>MKGAEYVLHGVDRVPPKLPRTGQVSEAKAGVKRSIGKAQKSSKALPKAVPKDTSITKAVTAGPQSRRALITAVSAARAEGKVVKSLTGPRPKMTGARMMEEIEEARAHAEKVSEAAQRKKRRRGKKLSQHSKEVLAAFNARFCLETNNTQSTKAREERAQRYSLRRPWLVRSAMLELPDVLDAFCLPTNEANDDFCPKLAAMLEGQRMEWDELPPECDEGCVEYKWRLGPEHTHRRLERLATQMKFRLTEGNGTAYYLLGVRDSGIAEGLTAREHSEAVSVLMAAAGAADSILLLEALGCSPMARKGKLCSAWRLEQRPTAEAHNIAGEWLRNSTRDDTDKHVLLLGGVARGRWALQDVWCSCDGGATWRCTAPCAPWTARSGHAAVARRKDVLMLGGVGKAGLSGDIWSCGDGQGAEWTCQVTSAEWPARYGHSLLLLESAGHETLLLLGGVALARFLNDVWRSDDGLTWRRVAVGAVWAPRAAAATAVVRGVTVVVAGGRGEEGCFGDLWISEDTGSTWSSLASSVAPPPHSGAALVCLDGSLLLMGGFDGADHNNSVWKGSLHVSGASGAGAIGAALRWSFCGAAPWEARYCHRVALLDDMVIMTGGHGAQGGFKDTWTSPSLHSLRAAALRFSLLGRSMNRRFLLSKEVWEGSILPYLDSLPGKRCRMESEVFKDGAWVLGASGFAERTEQPRELSVGGDR</sequence>
<reference evidence="2" key="1">
    <citation type="submission" date="2022-10" db="EMBL/GenBank/DDBJ databases">
        <authorList>
            <person name="Chen Y."/>
            <person name="Dougan E. K."/>
            <person name="Chan C."/>
            <person name="Rhodes N."/>
            <person name="Thang M."/>
        </authorList>
    </citation>
    <scope>NUCLEOTIDE SEQUENCE</scope>
</reference>
<dbReference type="EMBL" id="CAMXCT030001702">
    <property type="protein sequence ID" value="CAL4779666.1"/>
    <property type="molecule type" value="Genomic_DNA"/>
</dbReference>
<dbReference type="Gene3D" id="2.120.10.80">
    <property type="entry name" value="Kelch-type beta propeller"/>
    <property type="match status" value="2"/>
</dbReference>
<dbReference type="EMBL" id="CAMXCT010001702">
    <property type="protein sequence ID" value="CAI3992354.1"/>
    <property type="molecule type" value="Genomic_DNA"/>
</dbReference>
<accession>A0A9P1CI00</accession>
<organism evidence="2">
    <name type="scientific">Cladocopium goreaui</name>
    <dbReference type="NCBI Taxonomy" id="2562237"/>
    <lineage>
        <taxon>Eukaryota</taxon>
        <taxon>Sar</taxon>
        <taxon>Alveolata</taxon>
        <taxon>Dinophyceae</taxon>
        <taxon>Suessiales</taxon>
        <taxon>Symbiodiniaceae</taxon>
        <taxon>Cladocopium</taxon>
    </lineage>
</organism>
<dbReference type="Pfam" id="PF24681">
    <property type="entry name" value="Kelch_KLHDC2_KLHL20_DRC7"/>
    <property type="match status" value="1"/>
</dbReference>
<dbReference type="PANTHER" id="PTHR23244:SF498">
    <property type="entry name" value="C2 DOMAIN-CONTAINING PROTEIN"/>
    <property type="match status" value="1"/>
</dbReference>
<dbReference type="EMBL" id="CAMXCT020001702">
    <property type="protein sequence ID" value="CAL1145729.1"/>
    <property type="molecule type" value="Genomic_DNA"/>
</dbReference>